<dbReference type="SUPFAM" id="SSF63411">
    <property type="entry name" value="LuxS/MPP-like metallohydrolase"/>
    <property type="match status" value="2"/>
</dbReference>
<dbReference type="Proteomes" id="UP000199021">
    <property type="component" value="Unassembled WGS sequence"/>
</dbReference>
<accession>A0A1H9BK52</accession>
<dbReference type="InParanoid" id="A0A1H9BK52"/>
<protein>
    <submittedName>
        <fullName evidence="8">Predicted Zn-dependent peptidase</fullName>
    </submittedName>
</protein>
<evidence type="ECO:0000256" key="4">
    <source>
        <dbReference type="ARBA" id="ARBA00022833"/>
    </source>
</evidence>
<evidence type="ECO:0000259" key="7">
    <source>
        <dbReference type="Pfam" id="PF05193"/>
    </source>
</evidence>
<dbReference type="InterPro" id="IPR007863">
    <property type="entry name" value="Peptidase_M16_C"/>
</dbReference>
<gene>
    <name evidence="8" type="ORF">SAMN05444359_103161</name>
</gene>
<keyword evidence="2" id="KW-0645">Protease</keyword>
<keyword evidence="5" id="KW-0482">Metalloprotease</keyword>
<keyword evidence="4" id="KW-0862">Zinc</keyword>
<keyword evidence="3" id="KW-0378">Hydrolase</keyword>
<dbReference type="Pfam" id="PF05193">
    <property type="entry name" value="Peptidase_M16_C"/>
    <property type="match status" value="1"/>
</dbReference>
<dbReference type="GO" id="GO:0008237">
    <property type="term" value="F:metallopeptidase activity"/>
    <property type="evidence" value="ECO:0007669"/>
    <property type="project" value="UniProtKB-KW"/>
</dbReference>
<dbReference type="GO" id="GO:0006508">
    <property type="term" value="P:proteolysis"/>
    <property type="evidence" value="ECO:0007669"/>
    <property type="project" value="UniProtKB-KW"/>
</dbReference>
<evidence type="ECO:0000313" key="8">
    <source>
        <dbReference type="EMBL" id="SEP89269.1"/>
    </source>
</evidence>
<dbReference type="InterPro" id="IPR011765">
    <property type="entry name" value="Pept_M16_N"/>
</dbReference>
<dbReference type="InterPro" id="IPR011249">
    <property type="entry name" value="Metalloenz_LuxS/M16"/>
</dbReference>
<feature type="domain" description="Peptidase M16 N-terminal" evidence="6">
    <location>
        <begin position="46"/>
        <end position="184"/>
    </location>
</feature>
<evidence type="ECO:0000256" key="3">
    <source>
        <dbReference type="ARBA" id="ARBA00022801"/>
    </source>
</evidence>
<dbReference type="FunCoup" id="A0A1H9BK52">
    <property type="interactions" value="458"/>
</dbReference>
<sequence length="453" mass="51727">MNGHSLGYSGNHTDANGFPFGVRYRKLILRSLIKYETYTLDNGLTVVLHHDPKRTVVAVNVLYKVGSRNDPPGRTGFAHLFEHLMFAGSENVPDFDDALQLAGGENNAFTSADYTLYHETLPAANLETALWLESDRMRQLLFSEKSLKTQKKVVVEEFKETCLEEPYGDLYHHLNELVYKVHPYRWPVIGEKFEHIEEATLADVKDFFYRYYRPDNAVLSVAGGFQPDRIREQIAEWFADIPASSPDHLRPELPVEPEQKETRRKTVRADVPSPVIYLNFRTPGRLHPDFPAIDILCFLLGTGRSSLLYRRLVRDGDLFAEVSASHNDSLDSGAILIDARPAEDADYADARAALFSTIREMKENGVSQEQLDKVINRLEQSNHYKTISVVSRATELAFYASLGQPEMINTELDRYLSVTVEDVNRVAREYLREELLSEVEYLVEEEENEGMEE</sequence>
<dbReference type="AlphaFoldDB" id="A0A1H9BK52"/>
<dbReference type="OrthoDB" id="9811314at2"/>
<feature type="domain" description="Peptidase M16 C-terminal" evidence="7">
    <location>
        <begin position="200"/>
        <end position="378"/>
    </location>
</feature>
<evidence type="ECO:0000256" key="1">
    <source>
        <dbReference type="ARBA" id="ARBA00007261"/>
    </source>
</evidence>
<evidence type="ECO:0000256" key="2">
    <source>
        <dbReference type="ARBA" id="ARBA00022670"/>
    </source>
</evidence>
<evidence type="ECO:0000256" key="5">
    <source>
        <dbReference type="ARBA" id="ARBA00023049"/>
    </source>
</evidence>
<proteinExistence type="inferred from homology"/>
<dbReference type="STRING" id="478744.SAMN05444359_103161"/>
<reference evidence="9" key="1">
    <citation type="submission" date="2016-10" db="EMBL/GenBank/DDBJ databases">
        <authorList>
            <person name="Varghese N."/>
            <person name="Submissions S."/>
        </authorList>
    </citation>
    <scope>NUCLEOTIDE SEQUENCE [LARGE SCALE GENOMIC DNA]</scope>
    <source>
        <strain evidence="9">DSM 24740</strain>
    </source>
</reference>
<comment type="similarity">
    <text evidence="1">Belongs to the peptidase M16 family.</text>
</comment>
<evidence type="ECO:0000259" key="6">
    <source>
        <dbReference type="Pfam" id="PF00675"/>
    </source>
</evidence>
<dbReference type="GO" id="GO:0046872">
    <property type="term" value="F:metal ion binding"/>
    <property type="evidence" value="ECO:0007669"/>
    <property type="project" value="InterPro"/>
</dbReference>
<dbReference type="Pfam" id="PF00675">
    <property type="entry name" value="Peptidase_M16"/>
    <property type="match status" value="1"/>
</dbReference>
<dbReference type="Gene3D" id="3.30.830.10">
    <property type="entry name" value="Metalloenzyme, LuxS/M16 peptidase-like"/>
    <property type="match status" value="2"/>
</dbReference>
<dbReference type="PANTHER" id="PTHR43690">
    <property type="entry name" value="NARDILYSIN"/>
    <property type="match status" value="1"/>
</dbReference>
<organism evidence="8 9">
    <name type="scientific">Neolewinella agarilytica</name>
    <dbReference type="NCBI Taxonomy" id="478744"/>
    <lineage>
        <taxon>Bacteria</taxon>
        <taxon>Pseudomonadati</taxon>
        <taxon>Bacteroidota</taxon>
        <taxon>Saprospiria</taxon>
        <taxon>Saprospirales</taxon>
        <taxon>Lewinellaceae</taxon>
        <taxon>Neolewinella</taxon>
    </lineage>
</organism>
<keyword evidence="9" id="KW-1185">Reference proteome</keyword>
<dbReference type="EMBL" id="FOFB01000003">
    <property type="protein sequence ID" value="SEP89269.1"/>
    <property type="molecule type" value="Genomic_DNA"/>
</dbReference>
<name>A0A1H9BK52_9BACT</name>
<evidence type="ECO:0000313" key="9">
    <source>
        <dbReference type="Proteomes" id="UP000199021"/>
    </source>
</evidence>
<dbReference type="PANTHER" id="PTHR43690:SF17">
    <property type="entry name" value="PROTEIN YHJJ"/>
    <property type="match status" value="1"/>
</dbReference>
<dbReference type="InterPro" id="IPR050626">
    <property type="entry name" value="Peptidase_M16"/>
</dbReference>